<proteinExistence type="predicted"/>
<feature type="compositionally biased region" description="Low complexity" evidence="1">
    <location>
        <begin position="127"/>
        <end position="136"/>
    </location>
</feature>
<keyword evidence="3" id="KW-1185">Reference proteome</keyword>
<evidence type="ECO:0000256" key="1">
    <source>
        <dbReference type="SAM" id="MobiDB-lite"/>
    </source>
</evidence>
<dbReference type="EMBL" id="MH588546">
    <property type="protein sequence ID" value="AXQ69149.1"/>
    <property type="molecule type" value="Genomic_DNA"/>
</dbReference>
<evidence type="ECO:0000313" key="2">
    <source>
        <dbReference type="EMBL" id="AXQ69149.1"/>
    </source>
</evidence>
<reference evidence="3" key="1">
    <citation type="submission" date="2018-07" db="EMBL/GenBank/DDBJ databases">
        <title>Giant CbK-like Caulobacter bacteriophages have genetically divergent genomes.</title>
        <authorList>
            <person name="Wilson K.M."/>
            <person name="Ely B."/>
        </authorList>
    </citation>
    <scope>NUCLEOTIDE SEQUENCE [LARGE SCALE GENOMIC DNA]</scope>
</reference>
<organism evidence="2 3">
    <name type="scientific">Caulobacter phage CcrBL9</name>
    <dbReference type="NCBI Taxonomy" id="2283270"/>
    <lineage>
        <taxon>Viruses</taxon>
        <taxon>Duplodnaviria</taxon>
        <taxon>Heunggongvirae</taxon>
        <taxon>Uroviricota</taxon>
        <taxon>Caudoviricetes</taxon>
        <taxon>Jeanschmidtviridae</taxon>
        <taxon>Bertelyvirus</taxon>
        <taxon>Bertelyvirus BL9</taxon>
    </lineage>
</organism>
<gene>
    <name evidence="2" type="ORF">CcrBL9_gp125</name>
</gene>
<feature type="region of interest" description="Disordered" evidence="1">
    <location>
        <begin position="100"/>
        <end position="136"/>
    </location>
</feature>
<protein>
    <submittedName>
        <fullName evidence="2">Uncharacterized protein</fullName>
    </submittedName>
</protein>
<dbReference type="Proteomes" id="UP000259421">
    <property type="component" value="Segment"/>
</dbReference>
<sequence>MSITHVTIYNEDGEAETHTRLNAVDLVRNNGYSYKYGKTYTPVDSAAYAQAKAPANTPEPAHAVLASVGSGSAIGAMDQPVTFNAPVAETVAPVEEVFDAGKEDDTPVVATESKPARRGRPSKAQLEAEAAAAAGE</sequence>
<reference evidence="2 3" key="2">
    <citation type="submission" date="2018-09" db="EMBL/GenBank/DDBJ databases">
        <title>Giant CbK-like Caulobacter bacteriophages have genetically divergent genomes.</title>
        <authorList>
            <person name="Wilson K."/>
            <person name="Ely B."/>
        </authorList>
    </citation>
    <scope>NUCLEOTIDE SEQUENCE [LARGE SCALE GENOMIC DNA]</scope>
</reference>
<name>A0A385EEL8_9CAUD</name>
<evidence type="ECO:0000313" key="3">
    <source>
        <dbReference type="Proteomes" id="UP000259421"/>
    </source>
</evidence>
<accession>A0A385EEL8</accession>